<evidence type="ECO:0000256" key="9">
    <source>
        <dbReference type="RuleBase" id="RU003662"/>
    </source>
</evidence>
<dbReference type="Proteomes" id="UP000199475">
    <property type="component" value="Unassembled WGS sequence"/>
</dbReference>
<keyword evidence="11" id="KW-1185">Reference proteome</keyword>
<dbReference type="HAMAP" id="MF_00131">
    <property type="entry name" value="Trp_synth_alpha"/>
    <property type="match status" value="1"/>
</dbReference>
<dbReference type="OrthoDB" id="9804578at2"/>
<reference evidence="10 11" key="1">
    <citation type="submission" date="2016-10" db="EMBL/GenBank/DDBJ databases">
        <authorList>
            <person name="de Groot N.N."/>
        </authorList>
    </citation>
    <scope>NUCLEOTIDE SEQUENCE [LARGE SCALE GENOMIC DNA]</scope>
    <source>
        <strain evidence="10 11">CGMCC 1.9159</strain>
    </source>
</reference>
<sequence length="282" mass="29610">MSQFDSAERLGRSGQVVARCLDEGRPAFVGYYSVGFPGVDASLEAMKAIVEGDEGRGADIVEIGMPYSDPLMDGLVIQRANTKALARGVHTKHALQAVEAVARLGAMPMVMTYWNVIEAYGVDAFARDLAAAGGGGVITPDLPADDCPEWIEATDKHGTDRIFLIAPSSSEERLRMTMQASRGWVYATSVMGVTGARAQTSDAGPVIVERARKADPTIPVGIGLGVSNGDQAAEIGSYADLVIVGSALISCMKSDGNDMATDLSALRRLSGEIASGVERSRA</sequence>
<dbReference type="RefSeq" id="WP_093252630.1">
    <property type="nucleotide sequence ID" value="NZ_FNGP01000004.1"/>
</dbReference>
<dbReference type="InterPro" id="IPR013785">
    <property type="entry name" value="Aldolase_TIM"/>
</dbReference>
<keyword evidence="5 8" id="KW-0057">Aromatic amino acid biosynthesis</keyword>
<evidence type="ECO:0000313" key="11">
    <source>
        <dbReference type="Proteomes" id="UP000199475"/>
    </source>
</evidence>
<proteinExistence type="inferred from homology"/>
<evidence type="ECO:0000256" key="4">
    <source>
        <dbReference type="ARBA" id="ARBA00022822"/>
    </source>
</evidence>
<dbReference type="STRING" id="686624.SAMN04488242_2468"/>
<evidence type="ECO:0000256" key="1">
    <source>
        <dbReference type="ARBA" id="ARBA00004733"/>
    </source>
</evidence>
<comment type="catalytic activity">
    <reaction evidence="7 8">
        <text>(1S,2R)-1-C-(indol-3-yl)glycerol 3-phosphate + L-serine = D-glyceraldehyde 3-phosphate + L-tryptophan + H2O</text>
        <dbReference type="Rhea" id="RHEA:10532"/>
        <dbReference type="ChEBI" id="CHEBI:15377"/>
        <dbReference type="ChEBI" id="CHEBI:33384"/>
        <dbReference type="ChEBI" id="CHEBI:57912"/>
        <dbReference type="ChEBI" id="CHEBI:58866"/>
        <dbReference type="ChEBI" id="CHEBI:59776"/>
        <dbReference type="EC" id="4.2.1.20"/>
    </reaction>
</comment>
<keyword evidence="6 8" id="KW-0456">Lyase</keyword>
<dbReference type="PROSITE" id="PS00167">
    <property type="entry name" value="TRP_SYNTHASE_ALPHA"/>
    <property type="match status" value="1"/>
</dbReference>
<keyword evidence="3 8" id="KW-0028">Amino-acid biosynthesis</keyword>
<comment type="function">
    <text evidence="8">The alpha subunit is responsible for the aldol cleavage of indoleglycerol phosphate to indole and glyceraldehyde 3-phosphate.</text>
</comment>
<name>A0A1G9M201_9ACTN</name>
<dbReference type="EMBL" id="FNGP01000004">
    <property type="protein sequence ID" value="SDL68238.1"/>
    <property type="molecule type" value="Genomic_DNA"/>
</dbReference>
<dbReference type="InterPro" id="IPR011060">
    <property type="entry name" value="RibuloseP-bd_barrel"/>
</dbReference>
<keyword evidence="4 8" id="KW-0822">Tryptophan biosynthesis</keyword>
<dbReference type="GO" id="GO:0004834">
    <property type="term" value="F:tryptophan synthase activity"/>
    <property type="evidence" value="ECO:0007669"/>
    <property type="project" value="UniProtKB-UniRule"/>
</dbReference>
<dbReference type="Pfam" id="PF00290">
    <property type="entry name" value="Trp_syntA"/>
    <property type="match status" value="1"/>
</dbReference>
<dbReference type="EC" id="4.2.1.20" evidence="8"/>
<dbReference type="GO" id="GO:0005829">
    <property type="term" value="C:cytosol"/>
    <property type="evidence" value="ECO:0007669"/>
    <property type="project" value="TreeGrafter"/>
</dbReference>
<accession>A0A1G9M201</accession>
<evidence type="ECO:0000256" key="5">
    <source>
        <dbReference type="ARBA" id="ARBA00023141"/>
    </source>
</evidence>
<evidence type="ECO:0000256" key="8">
    <source>
        <dbReference type="HAMAP-Rule" id="MF_00131"/>
    </source>
</evidence>
<evidence type="ECO:0000256" key="3">
    <source>
        <dbReference type="ARBA" id="ARBA00022605"/>
    </source>
</evidence>
<feature type="active site" description="Proton acceptor" evidence="8">
    <location>
        <position position="62"/>
    </location>
</feature>
<dbReference type="InterPro" id="IPR002028">
    <property type="entry name" value="Trp_synthase_suA"/>
</dbReference>
<dbReference type="AlphaFoldDB" id="A0A1G9M201"/>
<dbReference type="UniPathway" id="UPA00035">
    <property type="reaction ID" value="UER00044"/>
</dbReference>
<dbReference type="PANTHER" id="PTHR43406:SF1">
    <property type="entry name" value="TRYPTOPHAN SYNTHASE ALPHA CHAIN, CHLOROPLASTIC"/>
    <property type="match status" value="1"/>
</dbReference>
<organism evidence="10 11">
    <name type="scientific">Tessaracoccus oleiagri</name>
    <dbReference type="NCBI Taxonomy" id="686624"/>
    <lineage>
        <taxon>Bacteria</taxon>
        <taxon>Bacillati</taxon>
        <taxon>Actinomycetota</taxon>
        <taxon>Actinomycetes</taxon>
        <taxon>Propionibacteriales</taxon>
        <taxon>Propionibacteriaceae</taxon>
        <taxon>Tessaracoccus</taxon>
    </lineage>
</organism>
<dbReference type="SUPFAM" id="SSF51366">
    <property type="entry name" value="Ribulose-phoshate binding barrel"/>
    <property type="match status" value="1"/>
</dbReference>
<dbReference type="PANTHER" id="PTHR43406">
    <property type="entry name" value="TRYPTOPHAN SYNTHASE, ALPHA CHAIN"/>
    <property type="match status" value="1"/>
</dbReference>
<feature type="active site" description="Proton acceptor" evidence="8">
    <location>
        <position position="73"/>
    </location>
</feature>
<dbReference type="CDD" id="cd04724">
    <property type="entry name" value="Tryptophan_synthase_alpha"/>
    <property type="match status" value="1"/>
</dbReference>
<evidence type="ECO:0000256" key="6">
    <source>
        <dbReference type="ARBA" id="ARBA00023239"/>
    </source>
</evidence>
<evidence type="ECO:0000313" key="10">
    <source>
        <dbReference type="EMBL" id="SDL68238.1"/>
    </source>
</evidence>
<comment type="pathway">
    <text evidence="1 8">Amino-acid biosynthesis; L-tryptophan biosynthesis; L-tryptophan from chorismate: step 5/5.</text>
</comment>
<gene>
    <name evidence="8" type="primary">trpA</name>
    <name evidence="10" type="ORF">SAMN04488242_2468</name>
</gene>
<evidence type="ECO:0000256" key="2">
    <source>
        <dbReference type="ARBA" id="ARBA00011270"/>
    </source>
</evidence>
<dbReference type="Gene3D" id="3.20.20.70">
    <property type="entry name" value="Aldolase class I"/>
    <property type="match status" value="1"/>
</dbReference>
<comment type="subunit">
    <text evidence="2 8">Tetramer of two alpha and two beta chains.</text>
</comment>
<dbReference type="NCBIfam" id="TIGR00262">
    <property type="entry name" value="trpA"/>
    <property type="match status" value="1"/>
</dbReference>
<dbReference type="InterPro" id="IPR018204">
    <property type="entry name" value="Trp_synthase_alpha_AS"/>
</dbReference>
<comment type="similarity">
    <text evidence="8 9">Belongs to the TrpA family.</text>
</comment>
<protein>
    <recommendedName>
        <fullName evidence="8">Tryptophan synthase alpha chain</fullName>
        <ecNumber evidence="8">4.2.1.20</ecNumber>
    </recommendedName>
</protein>
<evidence type="ECO:0000256" key="7">
    <source>
        <dbReference type="ARBA" id="ARBA00049047"/>
    </source>
</evidence>